<proteinExistence type="predicted"/>
<evidence type="ECO:0000256" key="1">
    <source>
        <dbReference type="SAM" id="MobiDB-lite"/>
    </source>
</evidence>
<gene>
    <name evidence="2" type="ORF">AC578_8834</name>
</gene>
<accession>A0A139H4X7</accession>
<organism evidence="2 3">
    <name type="scientific">Pseudocercospora eumusae</name>
    <dbReference type="NCBI Taxonomy" id="321146"/>
    <lineage>
        <taxon>Eukaryota</taxon>
        <taxon>Fungi</taxon>
        <taxon>Dikarya</taxon>
        <taxon>Ascomycota</taxon>
        <taxon>Pezizomycotina</taxon>
        <taxon>Dothideomycetes</taxon>
        <taxon>Dothideomycetidae</taxon>
        <taxon>Mycosphaerellales</taxon>
        <taxon>Mycosphaerellaceae</taxon>
        <taxon>Pseudocercospora</taxon>
    </lineage>
</organism>
<protein>
    <submittedName>
        <fullName evidence="2">Uncharacterized protein</fullName>
    </submittedName>
</protein>
<name>A0A139H4X7_9PEZI</name>
<feature type="compositionally biased region" description="Basic and acidic residues" evidence="1">
    <location>
        <begin position="23"/>
        <end position="33"/>
    </location>
</feature>
<keyword evidence="3" id="KW-1185">Reference proteome</keyword>
<comment type="caution">
    <text evidence="2">The sequence shown here is derived from an EMBL/GenBank/DDBJ whole genome shotgun (WGS) entry which is preliminary data.</text>
</comment>
<sequence>MKSKNVVISPSGTQSSASPSKKCKQEDASHDADGFLIPKKSKAAARTDQTTTSAFAAPALAMQPALTPNISQPPQGQKRKASEGDDMALQPKKGKLSASATKMPAKAPSCTPAVSKQPVVKKYVGDELVSTALPPKGAKIGASLGKGPTKGSISVPAPPQPVFTKKGLAAKRHLISPPSQVVEQSCDLLHRIPYEIRDRIWELVVAKEDNVKLRGKEPDTGAVKLPRPALFRVCRQTRFEVWDTYHKVNSFETDSTDVANAFLKQVSVNHYKDENRVTHYPGLVLLKSLYITDPFKVKKDPVDLCIRNYGLRSQDADPLCWAKDGETPRSLREIRRCMMAVKYALGRKGLHEDVVKMQMLVHDKNDVVGFVATNTFGLQRFIEVPGVWTWVTVNEVDAHQYHTVSAYRHHVKFTAVNPRSNGASTAQT</sequence>
<dbReference type="Proteomes" id="UP000070133">
    <property type="component" value="Unassembled WGS sequence"/>
</dbReference>
<dbReference type="EMBL" id="LFZN01000143">
    <property type="protein sequence ID" value="KXS97418.1"/>
    <property type="molecule type" value="Genomic_DNA"/>
</dbReference>
<feature type="compositionally biased region" description="Low complexity" evidence="1">
    <location>
        <begin position="54"/>
        <end position="66"/>
    </location>
</feature>
<evidence type="ECO:0000313" key="3">
    <source>
        <dbReference type="Proteomes" id="UP000070133"/>
    </source>
</evidence>
<feature type="compositionally biased region" description="Low complexity" evidence="1">
    <location>
        <begin position="9"/>
        <end position="20"/>
    </location>
</feature>
<dbReference type="OrthoDB" id="3646580at2759"/>
<reference evidence="2 3" key="1">
    <citation type="submission" date="2015-07" db="EMBL/GenBank/DDBJ databases">
        <title>Comparative genomics of the Sigatoka disease complex on banana suggests a link between parallel evolutionary changes in Pseudocercospora fijiensis and Pseudocercospora eumusae and increased virulence on the banana host.</title>
        <authorList>
            <person name="Chang T.-C."/>
            <person name="Salvucci A."/>
            <person name="Crous P.W."/>
            <person name="Stergiopoulos I."/>
        </authorList>
    </citation>
    <scope>NUCLEOTIDE SEQUENCE [LARGE SCALE GENOMIC DNA]</scope>
    <source>
        <strain evidence="2 3">CBS 114824</strain>
    </source>
</reference>
<feature type="region of interest" description="Disordered" evidence="1">
    <location>
        <begin position="1"/>
        <end position="112"/>
    </location>
</feature>
<dbReference type="AlphaFoldDB" id="A0A139H4X7"/>
<evidence type="ECO:0000313" key="2">
    <source>
        <dbReference type="EMBL" id="KXS97418.1"/>
    </source>
</evidence>